<dbReference type="EMBL" id="CP006852">
    <property type="protein sequence ID" value="AHC36935.1"/>
    <property type="molecule type" value="Genomic_DNA"/>
</dbReference>
<reference evidence="1 2" key="1">
    <citation type="journal article" date="2014" name="Genome Announc.">
        <title>Complete Genome Sequence of Pseudomonas sp. Strain TKP, Isolated from a gamma-Hexachlorocyclohexane-Degrading Mixed Culture.</title>
        <authorList>
            <person name="Ohtsubo Y."/>
            <person name="Kishida K."/>
            <person name="Sato T."/>
            <person name="Tabata M."/>
            <person name="Kawasumi T."/>
            <person name="Ogura Y."/>
            <person name="Hayashi T."/>
            <person name="Tsuda M."/>
            <person name="Nagata Y."/>
        </authorList>
    </citation>
    <scope>NUCLEOTIDE SEQUENCE [LARGE SCALE GENOMIC DNA]</scope>
    <source>
        <strain evidence="1 2">TKP</strain>
    </source>
</reference>
<organism evidence="1 2">
    <name type="scientific">Pseudomonas gorinensis</name>
    <dbReference type="NCBI Taxonomy" id="3240790"/>
    <lineage>
        <taxon>Bacteria</taxon>
        <taxon>Pseudomonadati</taxon>
        <taxon>Pseudomonadota</taxon>
        <taxon>Gammaproteobacteria</taxon>
        <taxon>Pseudomonadales</taxon>
        <taxon>Pseudomonadaceae</taxon>
        <taxon>Pseudomonas</taxon>
    </lineage>
</organism>
<dbReference type="Proteomes" id="UP000018725">
    <property type="component" value="Chromosome"/>
</dbReference>
<keyword evidence="2" id="KW-1185">Reference proteome</keyword>
<name>A0ACA7PAC9_9PSED</name>
<evidence type="ECO:0000313" key="1">
    <source>
        <dbReference type="EMBL" id="AHC36935.1"/>
    </source>
</evidence>
<proteinExistence type="predicted"/>
<protein>
    <submittedName>
        <fullName evidence="1">Uncharacterized protein</fullName>
    </submittedName>
</protein>
<gene>
    <name evidence="1" type="ORF">U771_22220</name>
</gene>
<sequence length="40" mass="4479">MLPIAEGQPDDGVLMHRYRGMGIYTTFGMALNLWRGSLLP</sequence>
<accession>A0ACA7PAC9</accession>
<evidence type="ECO:0000313" key="2">
    <source>
        <dbReference type="Proteomes" id="UP000018725"/>
    </source>
</evidence>